<evidence type="ECO:0000313" key="2">
    <source>
        <dbReference type="EMBL" id="KEI18295.1"/>
    </source>
</evidence>
<accession>A0ABR4THG3</accession>
<dbReference type="EMBL" id="JENX01000026">
    <property type="protein sequence ID" value="KEI18295.1"/>
    <property type="molecule type" value="Genomic_DNA"/>
</dbReference>
<feature type="transmembrane region" description="Helical" evidence="1">
    <location>
        <begin position="60"/>
        <end position="84"/>
    </location>
</feature>
<gene>
    <name evidence="2" type="ORF">Z960_04080</name>
</gene>
<sequence>MFINCLEELIERGKYVTPSNTLKEPLINHIGILKELNEKLTKLFNIIDNINHYLLHPRNIWIGLFTISYPVAVCVGSIGIILWASGWKKGLKLSGWTLMGYAIVNIIGVAL</sequence>
<evidence type="ECO:0000256" key="1">
    <source>
        <dbReference type="SAM" id="Phobius"/>
    </source>
</evidence>
<proteinExistence type="predicted"/>
<keyword evidence="3" id="KW-1185">Reference proteome</keyword>
<evidence type="ECO:0000313" key="3">
    <source>
        <dbReference type="Proteomes" id="UP000027937"/>
    </source>
</evidence>
<keyword evidence="1" id="KW-0812">Transmembrane</keyword>
<reference evidence="2 3" key="1">
    <citation type="submission" date="2014-02" db="EMBL/GenBank/DDBJ databases">
        <title>Plasmidome dynamics in the species complex Clostridium novyi sensu lato converts strains of independent lineages into distinctly different pathogens.</title>
        <authorList>
            <person name="Skarin H."/>
            <person name="Segerman B."/>
        </authorList>
    </citation>
    <scope>NUCLEOTIDE SEQUENCE [LARGE SCALE GENOMIC DNA]</scope>
    <source>
        <strain evidence="2 3">NCTC 9693</strain>
    </source>
</reference>
<organism evidence="2 3">
    <name type="scientific">Clostridium haemolyticum NCTC 9693</name>
    <dbReference type="NCBI Taxonomy" id="1443114"/>
    <lineage>
        <taxon>Bacteria</taxon>
        <taxon>Bacillati</taxon>
        <taxon>Bacillota</taxon>
        <taxon>Clostridia</taxon>
        <taxon>Eubacteriales</taxon>
        <taxon>Clostridiaceae</taxon>
        <taxon>Clostridium</taxon>
    </lineage>
</organism>
<feature type="transmembrane region" description="Helical" evidence="1">
    <location>
        <begin position="91"/>
        <end position="110"/>
    </location>
</feature>
<name>A0ABR4THG3_CLOHA</name>
<comment type="caution">
    <text evidence="2">The sequence shown here is derived from an EMBL/GenBank/DDBJ whole genome shotgun (WGS) entry which is preliminary data.</text>
</comment>
<keyword evidence="1" id="KW-1133">Transmembrane helix</keyword>
<dbReference type="RefSeq" id="WP_039228183.1">
    <property type="nucleotide sequence ID" value="NZ_JENX01000026.1"/>
</dbReference>
<keyword evidence="1" id="KW-0472">Membrane</keyword>
<dbReference type="Proteomes" id="UP000027937">
    <property type="component" value="Unassembled WGS sequence"/>
</dbReference>
<protein>
    <submittedName>
        <fullName evidence="2">Uncharacterized protein</fullName>
    </submittedName>
</protein>